<sequence>MGHRHLQHHQHCTMLHPTPYPNTGVNTLLWLLVIVCMTLLTITEGTDVTSSVEHHRVFKRSATDGSMGAAADYPDYQTGVRYDEYP</sequence>
<evidence type="ECO:0000256" key="1">
    <source>
        <dbReference type="SAM" id="MobiDB-lite"/>
    </source>
</evidence>
<evidence type="ECO:0000313" key="4">
    <source>
        <dbReference type="Proteomes" id="UP001233999"/>
    </source>
</evidence>
<protein>
    <submittedName>
        <fullName evidence="3">Uncharacterized protein</fullName>
    </submittedName>
</protein>
<dbReference type="Proteomes" id="UP001233999">
    <property type="component" value="Unassembled WGS sequence"/>
</dbReference>
<organism evidence="3 4">
    <name type="scientific">Diploptera punctata</name>
    <name type="common">Pacific beetle cockroach</name>
    <dbReference type="NCBI Taxonomy" id="6984"/>
    <lineage>
        <taxon>Eukaryota</taxon>
        <taxon>Metazoa</taxon>
        <taxon>Ecdysozoa</taxon>
        <taxon>Arthropoda</taxon>
        <taxon>Hexapoda</taxon>
        <taxon>Insecta</taxon>
        <taxon>Pterygota</taxon>
        <taxon>Neoptera</taxon>
        <taxon>Polyneoptera</taxon>
        <taxon>Dictyoptera</taxon>
        <taxon>Blattodea</taxon>
        <taxon>Blaberoidea</taxon>
        <taxon>Blaberidae</taxon>
        <taxon>Diplopterinae</taxon>
        <taxon>Diploptera</taxon>
    </lineage>
</organism>
<feature type="transmembrane region" description="Helical" evidence="2">
    <location>
        <begin position="24"/>
        <end position="42"/>
    </location>
</feature>
<dbReference type="AlphaFoldDB" id="A0AAD8E504"/>
<evidence type="ECO:0000313" key="3">
    <source>
        <dbReference type="EMBL" id="KAJ9577031.1"/>
    </source>
</evidence>
<comment type="caution">
    <text evidence="3">The sequence shown here is derived from an EMBL/GenBank/DDBJ whole genome shotgun (WGS) entry which is preliminary data.</text>
</comment>
<dbReference type="EMBL" id="JASPKZ010009379">
    <property type="protein sequence ID" value="KAJ9577031.1"/>
    <property type="molecule type" value="Genomic_DNA"/>
</dbReference>
<keyword evidence="2" id="KW-0812">Transmembrane</keyword>
<keyword evidence="4" id="KW-1185">Reference proteome</keyword>
<reference evidence="3" key="2">
    <citation type="submission" date="2023-05" db="EMBL/GenBank/DDBJ databases">
        <authorList>
            <person name="Fouks B."/>
        </authorList>
    </citation>
    <scope>NUCLEOTIDE SEQUENCE</scope>
    <source>
        <strain evidence="3">Stay&amp;Tobe</strain>
        <tissue evidence="3">Testes</tissue>
    </source>
</reference>
<keyword evidence="2" id="KW-0472">Membrane</keyword>
<evidence type="ECO:0000256" key="2">
    <source>
        <dbReference type="SAM" id="Phobius"/>
    </source>
</evidence>
<name>A0AAD8E504_DIPPU</name>
<reference evidence="3" key="1">
    <citation type="journal article" date="2023" name="IScience">
        <title>Live-bearing cockroach genome reveals convergent evolutionary mechanisms linked to viviparity in insects and beyond.</title>
        <authorList>
            <person name="Fouks B."/>
            <person name="Harrison M.C."/>
            <person name="Mikhailova A.A."/>
            <person name="Marchal E."/>
            <person name="English S."/>
            <person name="Carruthers M."/>
            <person name="Jennings E.C."/>
            <person name="Chiamaka E.L."/>
            <person name="Frigard R.A."/>
            <person name="Pippel M."/>
            <person name="Attardo G.M."/>
            <person name="Benoit J.B."/>
            <person name="Bornberg-Bauer E."/>
            <person name="Tobe S.S."/>
        </authorList>
    </citation>
    <scope>NUCLEOTIDE SEQUENCE</scope>
    <source>
        <strain evidence="3">Stay&amp;Tobe</strain>
    </source>
</reference>
<proteinExistence type="predicted"/>
<keyword evidence="2" id="KW-1133">Transmembrane helix</keyword>
<feature type="non-terminal residue" evidence="3">
    <location>
        <position position="86"/>
    </location>
</feature>
<feature type="region of interest" description="Disordered" evidence="1">
    <location>
        <begin position="65"/>
        <end position="86"/>
    </location>
</feature>
<accession>A0AAD8E504</accession>
<gene>
    <name evidence="3" type="ORF">L9F63_006379</name>
</gene>